<dbReference type="EMBL" id="GETE01001348">
    <property type="protein sequence ID" value="JAT78674.1"/>
    <property type="molecule type" value="Transcribed_RNA"/>
</dbReference>
<proteinExistence type="predicted"/>
<reference evidence="1" key="1">
    <citation type="submission" date="2016-07" db="EMBL/GenBank/DDBJ databases">
        <title>Salivary Glands transcriptome analysis on engorged females of Ornithodoros brasiliensis (Acari:Argasidae).</title>
        <authorList>
            <person name="Simons S.M."/>
            <person name="Carvalho E."/>
            <person name="Junqueira-de-Azevedo I."/>
            <person name="Ho P.L."/>
            <person name="Giovanni D."/>
            <person name="Mendonca R."/>
            <person name="Onofrio V."/>
            <person name="Landulfo G."/>
            <person name="Ramirez D."/>
            <person name="Barros-Battesti D."/>
        </authorList>
    </citation>
    <scope>NUCLEOTIDE SEQUENCE</scope>
    <source>
        <strain evidence="1">Female</strain>
        <tissue evidence="1">Salivary gland</tissue>
    </source>
</reference>
<feature type="non-terminal residue" evidence="1">
    <location>
        <position position="1"/>
    </location>
</feature>
<dbReference type="AlphaFoldDB" id="A0A1D2AHJ3"/>
<organism evidence="1">
    <name type="scientific">Ornithodoros brasiliensis</name>
    <name type="common">Mouro tick</name>
    <dbReference type="NCBI Taxonomy" id="888526"/>
    <lineage>
        <taxon>Eukaryota</taxon>
        <taxon>Metazoa</taxon>
        <taxon>Ecdysozoa</taxon>
        <taxon>Arthropoda</taxon>
        <taxon>Chelicerata</taxon>
        <taxon>Arachnida</taxon>
        <taxon>Acari</taxon>
        <taxon>Parasitiformes</taxon>
        <taxon>Ixodida</taxon>
        <taxon>Ixodoidea</taxon>
        <taxon>Argasidae</taxon>
        <taxon>Ornithodorinae</taxon>
        <taxon>Ornithodoros</taxon>
    </lineage>
</organism>
<accession>A0A1D2AHJ3</accession>
<name>A0A1D2AHJ3_ORNBR</name>
<sequence>EQLVPRVYPCMRRSRPLRIDVFDVFFRRLLAEVNGKVVVLVIMTWRWRSRARLARRGFLYASGRGFFLHDTAAAPSGKSPLLPRCPLPGLHNTSLHSLEPTAADTDLLRKRTQLKASVHQCSMNPSGMFPKRVSEITTNALVKVPSTNNSVKVTTCGLVRFALSSLVRTAFLLLSMCDDPFPSHGADR</sequence>
<evidence type="ECO:0000313" key="1">
    <source>
        <dbReference type="EMBL" id="JAT78674.1"/>
    </source>
</evidence>
<protein>
    <submittedName>
        <fullName evidence="1">Uncharacterized protein</fullName>
    </submittedName>
</protein>